<dbReference type="Pfam" id="PF00083">
    <property type="entry name" value="Sugar_tr"/>
    <property type="match status" value="1"/>
</dbReference>
<dbReference type="GeneID" id="30147267"/>
<evidence type="ECO:0000313" key="12">
    <source>
        <dbReference type="Proteomes" id="UP000094336"/>
    </source>
</evidence>
<dbReference type="PANTHER" id="PTHR48020:SF12">
    <property type="entry name" value="PROTON MYO-INOSITOL COTRANSPORTER"/>
    <property type="match status" value="1"/>
</dbReference>
<dbReference type="NCBIfam" id="TIGR00879">
    <property type="entry name" value="SP"/>
    <property type="match status" value="1"/>
</dbReference>
<feature type="transmembrane region" description="Helical" evidence="9">
    <location>
        <begin position="357"/>
        <end position="378"/>
    </location>
</feature>
<sequence length="530" mass="57963">MSEEKATAVHYEVNSQDDASKNVESYHIAHEVVNSEPTAFLYLLVTVASVSHFMFGYDTGYISSALVSVNNDLGEPLTYGRKEFITSATSLGALITAVFAGSIADAIGRNYACQVANAFFVIGAVTQAAAQNVWTMIVGRFIMGFGVGIASVVSPLYITELAPAKWRGRLVMMASIIRTGAQLASYGIGAGLVHVNKGWRILVAISLFPTLLQAALLTRLPDTPRYLVGKNRLDEARDVMVRINGGASDKSIDAKIVELQEATYDPTNGMSAFKKFCVKYRELHTVPSNFRGLIIVCGMQGINQFTGFNSLMYFSATIFEMVGFKNATAVSILVAAINFIFTIAVFFFIDRLGRRKLMIISLAGMVCALVLAAVAFHFMDIKFANNQAVINTTGMTGWGIVILVAMLLYVAFFAFGTGAVPWQQSETFPMNVRGLGSSLACAVNWSGSLIIASTFLTMMEKITPTGTFAFFGAVSFISLICVFFLYPELGHLELEETKEILETKFDIKRSIQLSNLRKRQTRKGYSEEEL</sequence>
<dbReference type="FunFam" id="1.20.1250.20:FF:000073">
    <property type="entry name" value="MFS myo-inositol transporter, putative"/>
    <property type="match status" value="1"/>
</dbReference>
<organism evidence="11 12">
    <name type="scientific">Babjeviella inositovora NRRL Y-12698</name>
    <dbReference type="NCBI Taxonomy" id="984486"/>
    <lineage>
        <taxon>Eukaryota</taxon>
        <taxon>Fungi</taxon>
        <taxon>Dikarya</taxon>
        <taxon>Ascomycota</taxon>
        <taxon>Saccharomycotina</taxon>
        <taxon>Pichiomycetes</taxon>
        <taxon>Serinales incertae sedis</taxon>
        <taxon>Babjeviella</taxon>
    </lineage>
</organism>
<dbReference type="GO" id="GO:1904679">
    <property type="term" value="P:myo-inositol import across plasma membrane"/>
    <property type="evidence" value="ECO:0007669"/>
    <property type="project" value="TreeGrafter"/>
</dbReference>
<protein>
    <recommendedName>
        <fullName evidence="10">Major facilitator superfamily (MFS) profile domain-containing protein</fullName>
    </recommendedName>
</protein>
<dbReference type="STRING" id="984486.A0A1E3QPJ4"/>
<comment type="subcellular location">
    <subcellularLocation>
        <location evidence="1">Membrane</location>
        <topology evidence="1">Multi-pass membrane protein</topology>
    </subcellularLocation>
</comment>
<dbReference type="RefSeq" id="XP_018984225.1">
    <property type="nucleotide sequence ID" value="XM_019129414.1"/>
</dbReference>
<evidence type="ECO:0000256" key="2">
    <source>
        <dbReference type="ARBA" id="ARBA00010992"/>
    </source>
</evidence>
<feature type="transmembrane region" description="Helical" evidence="9">
    <location>
        <begin position="398"/>
        <end position="422"/>
    </location>
</feature>
<feature type="transmembrane region" description="Helical" evidence="9">
    <location>
        <begin position="293"/>
        <end position="316"/>
    </location>
</feature>
<dbReference type="InterPro" id="IPR005828">
    <property type="entry name" value="MFS_sugar_transport-like"/>
</dbReference>
<dbReference type="PROSITE" id="PS50850">
    <property type="entry name" value="MFS"/>
    <property type="match status" value="1"/>
</dbReference>
<keyword evidence="3 8" id="KW-0813">Transport</keyword>
<dbReference type="PRINTS" id="PR00171">
    <property type="entry name" value="SUGRTRNSPORT"/>
</dbReference>
<dbReference type="PROSITE" id="PS00216">
    <property type="entry name" value="SUGAR_TRANSPORT_1"/>
    <property type="match status" value="1"/>
</dbReference>
<keyword evidence="5 9" id="KW-1133">Transmembrane helix</keyword>
<keyword evidence="4 9" id="KW-0812">Transmembrane</keyword>
<dbReference type="InterPro" id="IPR050814">
    <property type="entry name" value="Myo-inositol_Transporter"/>
</dbReference>
<dbReference type="InterPro" id="IPR005829">
    <property type="entry name" value="Sugar_transporter_CS"/>
</dbReference>
<accession>A0A1E3QPJ4</accession>
<dbReference type="GO" id="GO:0005366">
    <property type="term" value="F:myo-inositol:proton symporter activity"/>
    <property type="evidence" value="ECO:0007669"/>
    <property type="project" value="TreeGrafter"/>
</dbReference>
<reference evidence="12" key="1">
    <citation type="submission" date="2016-05" db="EMBL/GenBank/DDBJ databases">
        <title>Comparative genomics of biotechnologically important yeasts.</title>
        <authorList>
            <consortium name="DOE Joint Genome Institute"/>
            <person name="Riley R."/>
            <person name="Haridas S."/>
            <person name="Wolfe K.H."/>
            <person name="Lopes M.R."/>
            <person name="Hittinger C.T."/>
            <person name="Goker M."/>
            <person name="Salamov A."/>
            <person name="Wisecaver J."/>
            <person name="Long T.M."/>
            <person name="Aerts A.L."/>
            <person name="Barry K."/>
            <person name="Choi C."/>
            <person name="Clum A."/>
            <person name="Coughlan A.Y."/>
            <person name="Deshpande S."/>
            <person name="Douglass A.P."/>
            <person name="Hanson S.J."/>
            <person name="Klenk H.-P."/>
            <person name="Labutti K."/>
            <person name="Lapidus A."/>
            <person name="Lindquist E."/>
            <person name="Lipzen A."/>
            <person name="Meier-Kolthoff J.P."/>
            <person name="Ohm R.A."/>
            <person name="Otillar R.P."/>
            <person name="Pangilinan J."/>
            <person name="Peng Y."/>
            <person name="Rokas A."/>
            <person name="Rosa C.A."/>
            <person name="Scheuner C."/>
            <person name="Sibirny A.A."/>
            <person name="Slot J.C."/>
            <person name="Stielow J.B."/>
            <person name="Sun H."/>
            <person name="Kurtzman C.P."/>
            <person name="Blackwell M."/>
            <person name="Grigoriev I.V."/>
            <person name="Jeffries T.W."/>
        </authorList>
    </citation>
    <scope>NUCLEOTIDE SEQUENCE [LARGE SCALE GENOMIC DNA]</scope>
    <source>
        <strain evidence="12">NRRL Y-12698</strain>
    </source>
</reference>
<feature type="transmembrane region" description="Helical" evidence="9">
    <location>
        <begin position="39"/>
        <end position="57"/>
    </location>
</feature>
<evidence type="ECO:0000256" key="5">
    <source>
        <dbReference type="ARBA" id="ARBA00022989"/>
    </source>
</evidence>
<dbReference type="InterPro" id="IPR003663">
    <property type="entry name" value="Sugar/inositol_transpt"/>
</dbReference>
<dbReference type="AlphaFoldDB" id="A0A1E3QPJ4"/>
<evidence type="ECO:0000256" key="6">
    <source>
        <dbReference type="ARBA" id="ARBA00023136"/>
    </source>
</evidence>
<dbReference type="InterPro" id="IPR036259">
    <property type="entry name" value="MFS_trans_sf"/>
</dbReference>
<feature type="transmembrane region" description="Helical" evidence="9">
    <location>
        <begin position="468"/>
        <end position="486"/>
    </location>
</feature>
<dbReference type="PROSITE" id="PS00217">
    <property type="entry name" value="SUGAR_TRANSPORT_2"/>
    <property type="match status" value="1"/>
</dbReference>
<evidence type="ECO:0000259" key="10">
    <source>
        <dbReference type="PROSITE" id="PS50850"/>
    </source>
</evidence>
<feature type="transmembrane region" description="Helical" evidence="9">
    <location>
        <begin position="84"/>
        <end position="104"/>
    </location>
</feature>
<dbReference type="PANTHER" id="PTHR48020">
    <property type="entry name" value="PROTON MYO-INOSITOL COTRANSPORTER"/>
    <property type="match status" value="1"/>
</dbReference>
<feature type="transmembrane region" description="Helical" evidence="9">
    <location>
        <begin position="170"/>
        <end position="193"/>
    </location>
</feature>
<dbReference type="OrthoDB" id="6339427at2759"/>
<dbReference type="Proteomes" id="UP000094336">
    <property type="component" value="Unassembled WGS sequence"/>
</dbReference>
<evidence type="ECO:0000256" key="7">
    <source>
        <dbReference type="ARBA" id="ARBA00049119"/>
    </source>
</evidence>
<evidence type="ECO:0000256" key="4">
    <source>
        <dbReference type="ARBA" id="ARBA00022692"/>
    </source>
</evidence>
<gene>
    <name evidence="11" type="ORF">BABINDRAFT_162562</name>
</gene>
<feature type="transmembrane region" description="Helical" evidence="9">
    <location>
        <begin position="199"/>
        <end position="217"/>
    </location>
</feature>
<feature type="transmembrane region" description="Helical" evidence="9">
    <location>
        <begin position="136"/>
        <end position="158"/>
    </location>
</feature>
<keyword evidence="12" id="KW-1185">Reference proteome</keyword>
<proteinExistence type="inferred from homology"/>
<dbReference type="EMBL" id="KV454434">
    <property type="protein sequence ID" value="ODQ78897.1"/>
    <property type="molecule type" value="Genomic_DNA"/>
</dbReference>
<dbReference type="InterPro" id="IPR020846">
    <property type="entry name" value="MFS_dom"/>
</dbReference>
<comment type="similarity">
    <text evidence="2 8">Belongs to the major facilitator superfamily. Sugar transporter (TC 2.A.1.1) family.</text>
</comment>
<feature type="transmembrane region" description="Helical" evidence="9">
    <location>
        <begin position="328"/>
        <end position="350"/>
    </location>
</feature>
<dbReference type="Gene3D" id="1.20.1250.20">
    <property type="entry name" value="MFS general substrate transporter like domains"/>
    <property type="match status" value="1"/>
</dbReference>
<evidence type="ECO:0000256" key="9">
    <source>
        <dbReference type="SAM" id="Phobius"/>
    </source>
</evidence>
<feature type="transmembrane region" description="Helical" evidence="9">
    <location>
        <begin position="434"/>
        <end position="456"/>
    </location>
</feature>
<evidence type="ECO:0000256" key="8">
    <source>
        <dbReference type="RuleBase" id="RU003346"/>
    </source>
</evidence>
<feature type="domain" description="Major facilitator superfamily (MFS) profile" evidence="10">
    <location>
        <begin position="44"/>
        <end position="490"/>
    </location>
</feature>
<evidence type="ECO:0000256" key="3">
    <source>
        <dbReference type="ARBA" id="ARBA00022448"/>
    </source>
</evidence>
<dbReference type="SUPFAM" id="SSF103473">
    <property type="entry name" value="MFS general substrate transporter"/>
    <property type="match status" value="1"/>
</dbReference>
<evidence type="ECO:0000256" key="1">
    <source>
        <dbReference type="ARBA" id="ARBA00004141"/>
    </source>
</evidence>
<dbReference type="GO" id="GO:0016020">
    <property type="term" value="C:membrane"/>
    <property type="evidence" value="ECO:0007669"/>
    <property type="project" value="UniProtKB-SubCell"/>
</dbReference>
<keyword evidence="6 9" id="KW-0472">Membrane</keyword>
<name>A0A1E3QPJ4_9ASCO</name>
<evidence type="ECO:0000313" key="11">
    <source>
        <dbReference type="EMBL" id="ODQ78897.1"/>
    </source>
</evidence>
<comment type="catalytic activity">
    <reaction evidence="7">
        <text>myo-inositol(out) + H(+)(out) = myo-inositol(in) + H(+)(in)</text>
        <dbReference type="Rhea" id="RHEA:60364"/>
        <dbReference type="ChEBI" id="CHEBI:15378"/>
        <dbReference type="ChEBI" id="CHEBI:17268"/>
    </reaction>
</comment>